<dbReference type="InterPro" id="IPR006073">
    <property type="entry name" value="GTP-bd"/>
</dbReference>
<comment type="function">
    <text evidence="16">Probable transporter of a GTP-driven Fe(2+) uptake system.</text>
</comment>
<keyword evidence="15" id="KW-0479">Metal-binding</keyword>
<feature type="transmembrane region" description="Helical" evidence="16">
    <location>
        <begin position="354"/>
        <end position="374"/>
    </location>
</feature>
<evidence type="ECO:0000256" key="2">
    <source>
        <dbReference type="ARBA" id="ARBA00022448"/>
    </source>
</evidence>
<evidence type="ECO:0000256" key="4">
    <source>
        <dbReference type="ARBA" id="ARBA00022496"/>
    </source>
</evidence>
<evidence type="ECO:0000256" key="9">
    <source>
        <dbReference type="ARBA" id="ARBA00023004"/>
    </source>
</evidence>
<keyword evidence="12 16" id="KW-0472">Membrane</keyword>
<feature type="transmembrane region" description="Helical" evidence="16">
    <location>
        <begin position="460"/>
        <end position="480"/>
    </location>
</feature>
<dbReference type="PANTHER" id="PTHR43185">
    <property type="entry name" value="FERROUS IRON TRANSPORT PROTEIN B"/>
    <property type="match status" value="1"/>
</dbReference>
<feature type="binding site" evidence="14">
    <location>
        <begin position="12"/>
        <end position="19"/>
    </location>
    <ligand>
        <name>GTP</name>
        <dbReference type="ChEBI" id="CHEBI:37565"/>
        <label>1</label>
    </ligand>
</feature>
<name>A0A7H1N067_9PROT</name>
<dbReference type="Gene3D" id="3.40.50.300">
    <property type="entry name" value="P-loop containing nucleotide triphosphate hydrolases"/>
    <property type="match status" value="1"/>
</dbReference>
<feature type="transmembrane region" description="Helical" evidence="16">
    <location>
        <begin position="743"/>
        <end position="765"/>
    </location>
</feature>
<comment type="subcellular location">
    <subcellularLocation>
        <location evidence="1 16">Cell inner membrane</location>
        <topology evidence="1 16">Multi-pass membrane protein</topology>
    </subcellularLocation>
</comment>
<evidence type="ECO:0000256" key="5">
    <source>
        <dbReference type="ARBA" id="ARBA00022519"/>
    </source>
</evidence>
<dbReference type="AlphaFoldDB" id="A0A7H1N067"/>
<dbReference type="Pfam" id="PF07664">
    <property type="entry name" value="FeoB_C"/>
    <property type="match status" value="1"/>
</dbReference>
<dbReference type="InterPro" id="IPR011642">
    <property type="entry name" value="Gate_dom"/>
</dbReference>
<dbReference type="PANTHER" id="PTHR43185:SF1">
    <property type="entry name" value="FE(2+) TRANSPORTER FEOB"/>
    <property type="match status" value="1"/>
</dbReference>
<dbReference type="FunFam" id="3.40.50.300:FF:000426">
    <property type="entry name" value="Ferrous iron transport protein B"/>
    <property type="match status" value="1"/>
</dbReference>
<feature type="binding site" evidence="15">
    <location>
        <position position="23"/>
    </location>
    <ligand>
        <name>Mg(2+)</name>
        <dbReference type="ChEBI" id="CHEBI:18420"/>
        <label>2</label>
    </ligand>
</feature>
<evidence type="ECO:0000259" key="17">
    <source>
        <dbReference type="PROSITE" id="PS51711"/>
    </source>
</evidence>
<dbReference type="InterPro" id="IPR030389">
    <property type="entry name" value="G_FEOB_dom"/>
</dbReference>
<dbReference type="InterPro" id="IPR041069">
    <property type="entry name" value="FeoB_Cyto"/>
</dbReference>
<dbReference type="SUPFAM" id="SSF52540">
    <property type="entry name" value="P-loop containing nucleoside triphosphate hydrolases"/>
    <property type="match status" value="1"/>
</dbReference>
<dbReference type="GO" id="GO:0005886">
    <property type="term" value="C:plasma membrane"/>
    <property type="evidence" value="ECO:0007669"/>
    <property type="project" value="UniProtKB-SubCell"/>
</dbReference>
<evidence type="ECO:0000256" key="12">
    <source>
        <dbReference type="ARBA" id="ARBA00023136"/>
    </source>
</evidence>
<dbReference type="KEGG" id="dvn:HQ394_06760"/>
<dbReference type="InterPro" id="IPR005225">
    <property type="entry name" value="Small_GTP-bd"/>
</dbReference>
<dbReference type="PROSITE" id="PS51711">
    <property type="entry name" value="G_FEOB"/>
    <property type="match status" value="1"/>
</dbReference>
<feature type="binding site" evidence="14">
    <location>
        <begin position="58"/>
        <end position="61"/>
    </location>
    <ligand>
        <name>GTP</name>
        <dbReference type="ChEBI" id="CHEBI:37565"/>
        <label>1</label>
    </ligand>
</feature>
<comment type="similarity">
    <text evidence="16">Belongs to the TRAFAC class TrmE-Era-EngA-EngB-Septin-like GTPase superfamily. FeoB GTPase (TC 9.A.8) family.</text>
</comment>
<feature type="binding site" evidence="14">
    <location>
        <begin position="150"/>
        <end position="152"/>
    </location>
    <ligand>
        <name>GTP</name>
        <dbReference type="ChEBI" id="CHEBI:37565"/>
        <label>1</label>
    </ligand>
</feature>
<keyword evidence="19" id="KW-1185">Reference proteome</keyword>
<feature type="transmembrane region" description="Helical" evidence="16">
    <location>
        <begin position="683"/>
        <end position="703"/>
    </location>
</feature>
<keyword evidence="6 16" id="KW-0812">Transmembrane</keyword>
<dbReference type="NCBIfam" id="NF007105">
    <property type="entry name" value="PRK09554.1"/>
    <property type="match status" value="1"/>
</dbReference>
<feature type="domain" description="FeoB-type G" evidence="17">
    <location>
        <begin position="5"/>
        <end position="170"/>
    </location>
</feature>
<keyword evidence="5" id="KW-0997">Cell inner membrane</keyword>
<evidence type="ECO:0000256" key="16">
    <source>
        <dbReference type="RuleBase" id="RU362098"/>
    </source>
</evidence>
<dbReference type="InterPro" id="IPR027417">
    <property type="entry name" value="P-loop_NTPase"/>
</dbReference>
<dbReference type="GO" id="GO:0015093">
    <property type="term" value="F:ferrous iron transmembrane transporter activity"/>
    <property type="evidence" value="ECO:0007669"/>
    <property type="project" value="UniProtKB-UniRule"/>
</dbReference>
<feature type="binding site" evidence="15">
    <location>
        <position position="24"/>
    </location>
    <ligand>
        <name>Mg(2+)</name>
        <dbReference type="ChEBI" id="CHEBI:18420"/>
        <label>2</label>
    </ligand>
</feature>
<evidence type="ECO:0000256" key="13">
    <source>
        <dbReference type="NCBIfam" id="TIGR00437"/>
    </source>
</evidence>
<organism evidence="18 19">
    <name type="scientific">Defluviicoccus vanus</name>
    <dbReference type="NCBI Taxonomy" id="111831"/>
    <lineage>
        <taxon>Bacteria</taxon>
        <taxon>Pseudomonadati</taxon>
        <taxon>Pseudomonadota</taxon>
        <taxon>Alphaproteobacteria</taxon>
        <taxon>Rhodospirillales</taxon>
        <taxon>Rhodospirillaceae</taxon>
        <taxon>Defluviicoccus</taxon>
    </lineage>
</organism>
<evidence type="ECO:0000256" key="10">
    <source>
        <dbReference type="ARBA" id="ARBA00023065"/>
    </source>
</evidence>
<feature type="transmembrane region" description="Helical" evidence="16">
    <location>
        <begin position="428"/>
        <end position="454"/>
    </location>
</feature>
<accession>A0A7H1N067</accession>
<evidence type="ECO:0000313" key="19">
    <source>
        <dbReference type="Proteomes" id="UP000516369"/>
    </source>
</evidence>
<reference evidence="18 19" key="1">
    <citation type="submission" date="2020-05" db="EMBL/GenBank/DDBJ databases">
        <title>Complete closed genome sequence of Defluviicoccus vanus.</title>
        <authorList>
            <person name="Bessarab I."/>
            <person name="Arumugam K."/>
            <person name="Maszenan A.M."/>
            <person name="Seviour R.J."/>
            <person name="Williams R.B."/>
        </authorList>
    </citation>
    <scope>NUCLEOTIDE SEQUENCE [LARGE SCALE GENOMIC DNA]</scope>
    <source>
        <strain evidence="18 19">Ben 114</strain>
    </source>
</reference>
<dbReference type="RefSeq" id="WP_190262617.1">
    <property type="nucleotide sequence ID" value="NZ_CP053923.1"/>
</dbReference>
<dbReference type="InterPro" id="IPR003373">
    <property type="entry name" value="Fe2_transport_prot-B"/>
</dbReference>
<evidence type="ECO:0000256" key="15">
    <source>
        <dbReference type="PIRSR" id="PIRSR603373-2"/>
    </source>
</evidence>
<dbReference type="NCBIfam" id="TIGR00437">
    <property type="entry name" value="feoB"/>
    <property type="match status" value="1"/>
</dbReference>
<keyword evidence="8 16" id="KW-1133">Transmembrane helix</keyword>
<evidence type="ECO:0000313" key="18">
    <source>
        <dbReference type="EMBL" id="QNT69103.1"/>
    </source>
</evidence>
<protein>
    <recommendedName>
        <fullName evidence="13 16">Ferrous iron transport protein B</fullName>
    </recommendedName>
</protein>
<keyword evidence="7 14" id="KW-0547">Nucleotide-binding</keyword>
<feature type="binding site" evidence="14">
    <location>
        <begin position="37"/>
        <end position="41"/>
    </location>
    <ligand>
        <name>GTP</name>
        <dbReference type="ChEBI" id="CHEBI:37565"/>
        <label>1</label>
    </ligand>
</feature>
<dbReference type="NCBIfam" id="TIGR00231">
    <property type="entry name" value="small_GTP"/>
    <property type="match status" value="1"/>
</dbReference>
<feature type="binding site" evidence="14">
    <location>
        <begin position="121"/>
        <end position="124"/>
    </location>
    <ligand>
        <name>GTP</name>
        <dbReference type="ChEBI" id="CHEBI:37565"/>
        <label>1</label>
    </ligand>
</feature>
<keyword evidence="4 16" id="KW-0410">Iron transport</keyword>
<dbReference type="Pfam" id="PF07670">
    <property type="entry name" value="Gate"/>
    <property type="match status" value="2"/>
</dbReference>
<feature type="transmembrane region" description="Helical" evidence="16">
    <location>
        <begin position="709"/>
        <end position="731"/>
    </location>
</feature>
<keyword evidence="15" id="KW-0460">Magnesium</keyword>
<dbReference type="GO" id="GO:0046872">
    <property type="term" value="F:metal ion binding"/>
    <property type="evidence" value="ECO:0007669"/>
    <property type="project" value="UniProtKB-KW"/>
</dbReference>
<dbReference type="CDD" id="cd01879">
    <property type="entry name" value="FeoB"/>
    <property type="match status" value="1"/>
</dbReference>
<feature type="transmembrane region" description="Helical" evidence="16">
    <location>
        <begin position="394"/>
        <end position="416"/>
    </location>
</feature>
<evidence type="ECO:0000256" key="1">
    <source>
        <dbReference type="ARBA" id="ARBA00004429"/>
    </source>
</evidence>
<feature type="binding site" evidence="15">
    <location>
        <position position="26"/>
    </location>
    <ligand>
        <name>Mg(2+)</name>
        <dbReference type="ChEBI" id="CHEBI:18420"/>
        <label>2</label>
    </ligand>
</feature>
<dbReference type="InterPro" id="IPR050860">
    <property type="entry name" value="FeoB_GTPase"/>
</dbReference>
<keyword evidence="10" id="KW-0406">Ion transport</keyword>
<feature type="binding site" evidence="15">
    <location>
        <position position="27"/>
    </location>
    <ligand>
        <name>Mg(2+)</name>
        <dbReference type="ChEBI" id="CHEBI:18420"/>
        <label>2</label>
    </ligand>
</feature>
<dbReference type="InterPro" id="IPR011640">
    <property type="entry name" value="Fe2_transport_prot_B_C"/>
</dbReference>
<dbReference type="EMBL" id="CP053923">
    <property type="protein sequence ID" value="QNT69103.1"/>
    <property type="molecule type" value="Genomic_DNA"/>
</dbReference>
<dbReference type="GO" id="GO:0005525">
    <property type="term" value="F:GTP binding"/>
    <property type="evidence" value="ECO:0007669"/>
    <property type="project" value="UniProtKB-KW"/>
</dbReference>
<evidence type="ECO:0000256" key="7">
    <source>
        <dbReference type="ARBA" id="ARBA00022741"/>
    </source>
</evidence>
<dbReference type="Pfam" id="PF02421">
    <property type="entry name" value="FeoB_N"/>
    <property type="match status" value="1"/>
</dbReference>
<keyword evidence="11 14" id="KW-0342">GTP-binding</keyword>
<dbReference type="Pfam" id="PF17910">
    <property type="entry name" value="FeoB_Cyto"/>
    <property type="match status" value="1"/>
</dbReference>
<evidence type="ECO:0000256" key="3">
    <source>
        <dbReference type="ARBA" id="ARBA00022475"/>
    </source>
</evidence>
<gene>
    <name evidence="18" type="primary">feoB</name>
    <name evidence="18" type="ORF">HQ394_06760</name>
</gene>
<evidence type="ECO:0000256" key="11">
    <source>
        <dbReference type="ARBA" id="ARBA00023134"/>
    </source>
</evidence>
<evidence type="ECO:0000256" key="14">
    <source>
        <dbReference type="PIRSR" id="PIRSR603373-1"/>
    </source>
</evidence>
<keyword evidence="3" id="KW-1003">Cell membrane</keyword>
<dbReference type="Proteomes" id="UP000516369">
    <property type="component" value="Chromosome"/>
</dbReference>
<keyword evidence="9 16" id="KW-0408">Iron</keyword>
<evidence type="ECO:0000256" key="8">
    <source>
        <dbReference type="ARBA" id="ARBA00022989"/>
    </source>
</evidence>
<keyword evidence="2 16" id="KW-0813">Transport</keyword>
<feature type="transmembrane region" description="Helical" evidence="16">
    <location>
        <begin position="289"/>
        <end position="314"/>
    </location>
</feature>
<dbReference type="Gene3D" id="1.10.287.1770">
    <property type="match status" value="1"/>
</dbReference>
<evidence type="ECO:0000256" key="6">
    <source>
        <dbReference type="ARBA" id="ARBA00022692"/>
    </source>
</evidence>
<dbReference type="PRINTS" id="PR00326">
    <property type="entry name" value="GTP1OBG"/>
</dbReference>
<sequence length="775" mass="82663">MTKRTLTIGLVGNPNCGKTSLFNALTGARQQVGNWPGVTVERKTGNYQDGATAVTVVDLPGVYSLGVTSLSSIDERVARDYVLANEADVIVNILDASNLERNLYLTTQLLEMQLPIVVALNMVDIARTRRMQIDVAALAEQLGCPVVALVATRGEGVNDLKAAIAKTAAQTGLPTFRLPVVSAVTQALDALTPRLAAVATERRVDPRWLALKLLEGDVGVESWVGAEFAAAADAACAEVARRADEDADILIADARYGFANQVVDATVVREGVVERTRSDWIDRIVLHRLLGLPIFFVVMYLLFLFSVNFGSAFIDFFDQFVGAILVDGFGQLLADLGSPTWLTTILADGIGGGIQTVATFIPIIACLYLFLSFLEDCGYMARAAFVMDRVMRAVGLPGKSFIPLIVGFGCNVPAIMATRTLESRRDRIITVMMAPFMSCGARLPVYALFAAAFFPTGGHNLVFALYLIGIGFAVMTGLVLKTTLLRGETAPFVMELPPYHLPTLKGLAIHTWDRLKAFTLRAGRVIVCVVALLSFFGSIGTDGSFGNKDTDQSVLAIAGKALTPVLAPMGISQDNWPATVGLLTGLLAKETVVGTLNALYGNLGVAQRSSDEGEPERFALAPALAAAFATIPENIGKLTSAITDPLGMDVVGTGNLEDAAARQDVDTATFTAMSERFDGQLGAFAYLLAVLLYMPCVSAVAAIQRETGWGWMLFACLWTTGLGYGAGVLAFQAGQITRHPETSAGWIGAIVTLFVVTLATMRYVGRRSPQFATAS</sequence>
<proteinExistence type="inferred from homology"/>